<accession>A0ABR3EZA2</accession>
<name>A0ABR3EZA2_9AGAR</name>
<gene>
    <name evidence="2" type="ORF">V5O48_013721</name>
</gene>
<organism evidence="2 3">
    <name type="scientific">Marasmius crinis-equi</name>
    <dbReference type="NCBI Taxonomy" id="585013"/>
    <lineage>
        <taxon>Eukaryota</taxon>
        <taxon>Fungi</taxon>
        <taxon>Dikarya</taxon>
        <taxon>Basidiomycota</taxon>
        <taxon>Agaricomycotina</taxon>
        <taxon>Agaricomycetes</taxon>
        <taxon>Agaricomycetidae</taxon>
        <taxon>Agaricales</taxon>
        <taxon>Marasmiineae</taxon>
        <taxon>Marasmiaceae</taxon>
        <taxon>Marasmius</taxon>
    </lineage>
</organism>
<keyword evidence="1" id="KW-0472">Membrane</keyword>
<sequence>IVGSSNTRVKKSLYQMAVTVNVDNSIAIAIFNFVLTLMTAGRIWWIASSAQKLIGKSISPQYKTIVAI</sequence>
<feature type="transmembrane region" description="Helical" evidence="1">
    <location>
        <begin position="26"/>
        <end position="47"/>
    </location>
</feature>
<evidence type="ECO:0000256" key="1">
    <source>
        <dbReference type="SAM" id="Phobius"/>
    </source>
</evidence>
<evidence type="ECO:0000313" key="3">
    <source>
        <dbReference type="Proteomes" id="UP001465976"/>
    </source>
</evidence>
<keyword evidence="1" id="KW-1133">Transmembrane helix</keyword>
<dbReference type="Proteomes" id="UP001465976">
    <property type="component" value="Unassembled WGS sequence"/>
</dbReference>
<protein>
    <submittedName>
        <fullName evidence="2">Uncharacterized protein</fullName>
    </submittedName>
</protein>
<feature type="non-terminal residue" evidence="2">
    <location>
        <position position="1"/>
    </location>
</feature>
<keyword evidence="3" id="KW-1185">Reference proteome</keyword>
<dbReference type="EMBL" id="JBAHYK010001378">
    <property type="protein sequence ID" value="KAL0568269.1"/>
    <property type="molecule type" value="Genomic_DNA"/>
</dbReference>
<comment type="caution">
    <text evidence="2">The sequence shown here is derived from an EMBL/GenBank/DDBJ whole genome shotgun (WGS) entry which is preliminary data.</text>
</comment>
<evidence type="ECO:0000313" key="2">
    <source>
        <dbReference type="EMBL" id="KAL0568269.1"/>
    </source>
</evidence>
<reference evidence="2 3" key="1">
    <citation type="submission" date="2024-02" db="EMBL/GenBank/DDBJ databases">
        <title>A draft genome for the cacao thread blight pathogen Marasmius crinis-equi.</title>
        <authorList>
            <person name="Cohen S.P."/>
            <person name="Baruah I.K."/>
            <person name="Amoako-Attah I."/>
            <person name="Bukari Y."/>
            <person name="Meinhardt L.W."/>
            <person name="Bailey B.A."/>
        </authorList>
    </citation>
    <scope>NUCLEOTIDE SEQUENCE [LARGE SCALE GENOMIC DNA]</scope>
    <source>
        <strain evidence="2 3">GH-76</strain>
    </source>
</reference>
<proteinExistence type="predicted"/>
<feature type="non-terminal residue" evidence="2">
    <location>
        <position position="68"/>
    </location>
</feature>
<keyword evidence="1" id="KW-0812">Transmembrane</keyword>